<dbReference type="STRING" id="997884.HMPREF1068_03482"/>
<protein>
    <recommendedName>
        <fullName evidence="1">DUF6922 domain-containing protein</fullName>
    </recommendedName>
</protein>
<comment type="caution">
    <text evidence="2">The sequence shown here is derived from an EMBL/GenBank/DDBJ whole genome shotgun (WGS) entry which is preliminary data.</text>
</comment>
<accession>I9GJ04</accession>
<dbReference type="eggNOG" id="ENOG50331D6">
    <property type="taxonomic scope" value="Bacteria"/>
</dbReference>
<evidence type="ECO:0000259" key="1">
    <source>
        <dbReference type="Pfam" id="PF21956"/>
    </source>
</evidence>
<dbReference type="Proteomes" id="UP000003089">
    <property type="component" value="Unassembled WGS sequence"/>
</dbReference>
<name>I9GJ04_9BACE</name>
<sequence>MSANECINAFSNHLFWDIDKRLLDLNTCPGQIIQRVLEYGTLDDWKLILHYYGLEKIVKESQQLRSLEPRALSFICCLSDTKKEDYRCYHMQQSNHAHWRY</sequence>
<keyword evidence="3" id="KW-1185">Reference proteome</keyword>
<dbReference type="EMBL" id="AGXS01000023">
    <property type="protein sequence ID" value="EIY46714.1"/>
    <property type="molecule type" value="Genomic_DNA"/>
</dbReference>
<feature type="domain" description="DUF6922" evidence="1">
    <location>
        <begin position="10"/>
        <end position="60"/>
    </location>
</feature>
<dbReference type="HOGENOM" id="CLU_153917_2_0_10"/>
<proteinExistence type="predicted"/>
<evidence type="ECO:0000313" key="3">
    <source>
        <dbReference type="Proteomes" id="UP000003089"/>
    </source>
</evidence>
<dbReference type="InterPro" id="IPR053830">
    <property type="entry name" value="DUF6922"/>
</dbReference>
<evidence type="ECO:0000313" key="2">
    <source>
        <dbReference type="EMBL" id="EIY46714.1"/>
    </source>
</evidence>
<gene>
    <name evidence="2" type="ORF">HMPREF1068_03482</name>
</gene>
<dbReference type="Pfam" id="PF21956">
    <property type="entry name" value="DUF6922"/>
    <property type="match status" value="1"/>
</dbReference>
<organism evidence="2 3">
    <name type="scientific">Bacteroides nordii CL02T12C05</name>
    <dbReference type="NCBI Taxonomy" id="997884"/>
    <lineage>
        <taxon>Bacteria</taxon>
        <taxon>Pseudomonadati</taxon>
        <taxon>Bacteroidota</taxon>
        <taxon>Bacteroidia</taxon>
        <taxon>Bacteroidales</taxon>
        <taxon>Bacteroidaceae</taxon>
        <taxon>Bacteroides</taxon>
    </lineage>
</organism>
<dbReference type="AlphaFoldDB" id="I9GJ04"/>
<dbReference type="RefSeq" id="WP_007486734.1">
    <property type="nucleotide sequence ID" value="NZ_JH724315.1"/>
</dbReference>
<reference evidence="2 3" key="1">
    <citation type="submission" date="2012-02" db="EMBL/GenBank/DDBJ databases">
        <title>The Genome Sequence of Bacteroides nordii CL02T12C05.</title>
        <authorList>
            <consortium name="The Broad Institute Genome Sequencing Platform"/>
            <person name="Earl A."/>
            <person name="Ward D."/>
            <person name="Feldgarden M."/>
            <person name="Gevers D."/>
            <person name="Zitomersky N.L."/>
            <person name="Coyne M.J."/>
            <person name="Comstock L.E."/>
            <person name="Young S.K."/>
            <person name="Zeng Q."/>
            <person name="Gargeya S."/>
            <person name="Fitzgerald M."/>
            <person name="Haas B."/>
            <person name="Abouelleil A."/>
            <person name="Alvarado L."/>
            <person name="Arachchi H.M."/>
            <person name="Berlin A."/>
            <person name="Chapman S.B."/>
            <person name="Gearin G."/>
            <person name="Goldberg J."/>
            <person name="Griggs A."/>
            <person name="Gujja S."/>
            <person name="Hansen M."/>
            <person name="Heiman D."/>
            <person name="Howarth C."/>
            <person name="Larimer J."/>
            <person name="Lui A."/>
            <person name="MacDonald P.J.P."/>
            <person name="McCowen C."/>
            <person name="Montmayeur A."/>
            <person name="Murphy C."/>
            <person name="Neiman D."/>
            <person name="Pearson M."/>
            <person name="Priest M."/>
            <person name="Roberts A."/>
            <person name="Saif S."/>
            <person name="Shea T."/>
            <person name="Sisk P."/>
            <person name="Stolte C."/>
            <person name="Sykes S."/>
            <person name="Wortman J."/>
            <person name="Nusbaum C."/>
            <person name="Birren B."/>
        </authorList>
    </citation>
    <scope>NUCLEOTIDE SEQUENCE [LARGE SCALE GENOMIC DNA]</scope>
    <source>
        <strain evidence="2 3">CL02T12C05</strain>
    </source>
</reference>
<dbReference type="PATRIC" id="fig|997884.3.peg.3567"/>